<organism evidence="4 5">
    <name type="scientific">Achromobacter spanius</name>
    <dbReference type="NCBI Taxonomy" id="217203"/>
    <lineage>
        <taxon>Bacteria</taxon>
        <taxon>Pseudomonadati</taxon>
        <taxon>Pseudomonadota</taxon>
        <taxon>Betaproteobacteria</taxon>
        <taxon>Burkholderiales</taxon>
        <taxon>Alcaligenaceae</taxon>
        <taxon>Achromobacter</taxon>
    </lineage>
</organism>
<dbReference type="Gene3D" id="3.40.630.30">
    <property type="match status" value="1"/>
</dbReference>
<accession>A0ABY8GWL9</accession>
<feature type="domain" description="N-acetyltransferase" evidence="3">
    <location>
        <begin position="8"/>
        <end position="171"/>
    </location>
</feature>
<evidence type="ECO:0000259" key="3">
    <source>
        <dbReference type="PROSITE" id="PS51186"/>
    </source>
</evidence>
<dbReference type="PROSITE" id="PS51186">
    <property type="entry name" value="GNAT"/>
    <property type="match status" value="1"/>
</dbReference>
<evidence type="ECO:0000313" key="5">
    <source>
        <dbReference type="Proteomes" id="UP001214170"/>
    </source>
</evidence>
<dbReference type="SUPFAM" id="SSF55729">
    <property type="entry name" value="Acyl-CoA N-acyltransferases (Nat)"/>
    <property type="match status" value="1"/>
</dbReference>
<keyword evidence="5" id="KW-1185">Reference proteome</keyword>
<dbReference type="Pfam" id="PF00583">
    <property type="entry name" value="Acetyltransf_1"/>
    <property type="match status" value="1"/>
</dbReference>
<dbReference type="RefSeq" id="WP_268078256.1">
    <property type="nucleotide sequence ID" value="NZ_CP106885.1"/>
</dbReference>
<dbReference type="EMBL" id="CP121261">
    <property type="protein sequence ID" value="WFP08971.1"/>
    <property type="molecule type" value="Genomic_DNA"/>
</dbReference>
<dbReference type="CDD" id="cd04301">
    <property type="entry name" value="NAT_SF"/>
    <property type="match status" value="1"/>
</dbReference>
<dbReference type="PANTHER" id="PTHR43877">
    <property type="entry name" value="AMINOALKYLPHOSPHONATE N-ACETYLTRANSFERASE-RELATED-RELATED"/>
    <property type="match status" value="1"/>
</dbReference>
<sequence length="176" mass="18917">MAIDAGTVEIRLFAPDDDVSSLTALLHRAYATLGAKGLKFKAVDQSDDVTRHRMAAGECYVAIVGTTLVGTVLFIPPLRTAGTPWLDRPDVASLHQLGVEPSLQRSGLGARLMAWAEARAAACGAKEIALDTAEPATHLQAWYASRGYRPIEFAQWVHTNYRSIIMSKALGAPIST</sequence>
<dbReference type="InterPro" id="IPR000182">
    <property type="entry name" value="GNAT_dom"/>
</dbReference>
<reference evidence="4 5" key="1">
    <citation type="submission" date="2023-03" db="EMBL/GenBank/DDBJ databases">
        <title>Achromobacter spanius LIG8.</title>
        <authorList>
            <person name="Shrestha S."/>
        </authorList>
    </citation>
    <scope>NUCLEOTIDE SEQUENCE [LARGE SCALE GENOMIC DNA]</scope>
    <source>
        <strain evidence="4 5">LIG8</strain>
    </source>
</reference>
<protein>
    <submittedName>
        <fullName evidence="4">GNAT family N-acetyltransferase</fullName>
    </submittedName>
</protein>
<keyword evidence="1" id="KW-0808">Transferase</keyword>
<dbReference type="InterPro" id="IPR016181">
    <property type="entry name" value="Acyl_CoA_acyltransferase"/>
</dbReference>
<evidence type="ECO:0000313" key="4">
    <source>
        <dbReference type="EMBL" id="WFP08971.1"/>
    </source>
</evidence>
<keyword evidence="2" id="KW-0012">Acyltransferase</keyword>
<gene>
    <name evidence="4" type="ORF">P8T11_03550</name>
</gene>
<evidence type="ECO:0000256" key="1">
    <source>
        <dbReference type="ARBA" id="ARBA00022679"/>
    </source>
</evidence>
<name>A0ABY8GWL9_9BURK</name>
<dbReference type="InterPro" id="IPR050832">
    <property type="entry name" value="Bact_Acetyltransf"/>
</dbReference>
<dbReference type="Proteomes" id="UP001214170">
    <property type="component" value="Chromosome"/>
</dbReference>
<evidence type="ECO:0000256" key="2">
    <source>
        <dbReference type="ARBA" id="ARBA00023315"/>
    </source>
</evidence>
<proteinExistence type="predicted"/>